<sequence>MWALDMEIAACFSSSAGFAAKFGCLYDHIPLHAHTHINGYGSFLGFRGSSRGSRAVVAGGSASASAKKLAVNGYAGPSSTTSRLTYTWNDSCLVIPPPAGKKPRAIIKFLGGAFIGAVPELTYSYLTELLAKDGFLVISVPYNVTFDHVQASRQVYDRFNGCLDNILASGLPNSNLSAAQLARLPVFSVGHSNGALLQVLAGSYFSDKVPKANAIIAYNNRPATEAVPYFEQLGPLVNQMVPLIEASPVSSVARTASGDAWKALIGAAGAMLPDNQETLSSVTKFVDQLPSVLNEVAQGISEFKPTPSENRDFCKSSYNVKHTLLVKFNFDAIDETDTLEETLKPRVESIGGTLEKVEISGNHITPCVQEPKWQAGYVYTPADAIAQSLKMLSLNDVRVLSRTISDWFRGFED</sequence>
<gene>
    <name evidence="1" type="ORF">D8674_032579</name>
</gene>
<dbReference type="PANTHER" id="PTHR34127:SF3">
    <property type="entry name" value="INITIATION FACTOR 4F SUBUNIT (DUF1350)"/>
    <property type="match status" value="1"/>
</dbReference>
<dbReference type="PANTHER" id="PTHR34127">
    <property type="entry name" value="OS04G0405600 PROTEIN"/>
    <property type="match status" value="1"/>
</dbReference>
<keyword evidence="2" id="KW-1185">Reference proteome</keyword>
<reference evidence="1 2" key="3">
    <citation type="submission" date="2019-11" db="EMBL/GenBank/DDBJ databases">
        <title>A de novo genome assembly of a pear dwarfing rootstock.</title>
        <authorList>
            <person name="Wang F."/>
            <person name="Wang J."/>
            <person name="Li S."/>
            <person name="Zhang Y."/>
            <person name="Fang M."/>
            <person name="Ma L."/>
            <person name="Zhao Y."/>
            <person name="Jiang S."/>
        </authorList>
    </citation>
    <scope>NUCLEOTIDE SEQUENCE [LARGE SCALE GENOMIC DNA]</scope>
    <source>
        <strain evidence="1">S2</strain>
        <tissue evidence="1">Leaf</tissue>
    </source>
</reference>
<protein>
    <submittedName>
        <fullName evidence="1">Uncharacterized protein</fullName>
    </submittedName>
</protein>
<dbReference type="SUPFAM" id="SSF53474">
    <property type="entry name" value="alpha/beta-Hydrolases"/>
    <property type="match status" value="1"/>
</dbReference>
<dbReference type="Proteomes" id="UP000327157">
    <property type="component" value="Chromosome 8"/>
</dbReference>
<dbReference type="OrthoDB" id="3980at2759"/>
<organism evidence="1 2">
    <name type="scientific">Pyrus ussuriensis x Pyrus communis</name>
    <dbReference type="NCBI Taxonomy" id="2448454"/>
    <lineage>
        <taxon>Eukaryota</taxon>
        <taxon>Viridiplantae</taxon>
        <taxon>Streptophyta</taxon>
        <taxon>Embryophyta</taxon>
        <taxon>Tracheophyta</taxon>
        <taxon>Spermatophyta</taxon>
        <taxon>Magnoliopsida</taxon>
        <taxon>eudicotyledons</taxon>
        <taxon>Gunneridae</taxon>
        <taxon>Pentapetalae</taxon>
        <taxon>rosids</taxon>
        <taxon>fabids</taxon>
        <taxon>Rosales</taxon>
        <taxon>Rosaceae</taxon>
        <taxon>Amygdaloideae</taxon>
        <taxon>Maleae</taxon>
        <taxon>Pyrus</taxon>
    </lineage>
</organism>
<dbReference type="Pfam" id="PF07082">
    <property type="entry name" value="DUF1350"/>
    <property type="match status" value="1"/>
</dbReference>
<dbReference type="Gene3D" id="3.40.50.1820">
    <property type="entry name" value="alpha/beta hydrolase"/>
    <property type="match status" value="1"/>
</dbReference>
<accession>A0A5N5HWM8</accession>
<name>A0A5N5HWM8_9ROSA</name>
<proteinExistence type="predicted"/>
<reference evidence="1 2" key="1">
    <citation type="submission" date="2019-09" db="EMBL/GenBank/DDBJ databases">
        <authorList>
            <person name="Ou C."/>
        </authorList>
    </citation>
    <scope>NUCLEOTIDE SEQUENCE [LARGE SCALE GENOMIC DNA]</scope>
    <source>
        <strain evidence="1">S2</strain>
        <tissue evidence="1">Leaf</tissue>
    </source>
</reference>
<dbReference type="AlphaFoldDB" id="A0A5N5HWM8"/>
<dbReference type="EMBL" id="SMOL01000148">
    <property type="protein sequence ID" value="KAB2627784.1"/>
    <property type="molecule type" value="Genomic_DNA"/>
</dbReference>
<dbReference type="InterPro" id="IPR029058">
    <property type="entry name" value="AB_hydrolase_fold"/>
</dbReference>
<comment type="caution">
    <text evidence="1">The sequence shown here is derived from an EMBL/GenBank/DDBJ whole genome shotgun (WGS) entry which is preliminary data.</text>
</comment>
<evidence type="ECO:0000313" key="1">
    <source>
        <dbReference type="EMBL" id="KAB2627784.1"/>
    </source>
</evidence>
<evidence type="ECO:0000313" key="2">
    <source>
        <dbReference type="Proteomes" id="UP000327157"/>
    </source>
</evidence>
<dbReference type="InterPro" id="IPR010765">
    <property type="entry name" value="DUF1350"/>
</dbReference>
<reference evidence="2" key="2">
    <citation type="submission" date="2019-10" db="EMBL/GenBank/DDBJ databases">
        <title>A de novo genome assembly of a pear dwarfing rootstock.</title>
        <authorList>
            <person name="Wang F."/>
            <person name="Wang J."/>
            <person name="Li S."/>
            <person name="Zhang Y."/>
            <person name="Fang M."/>
            <person name="Ma L."/>
            <person name="Zhao Y."/>
            <person name="Jiang S."/>
        </authorList>
    </citation>
    <scope>NUCLEOTIDE SEQUENCE [LARGE SCALE GENOMIC DNA]</scope>
</reference>